<evidence type="ECO:0000256" key="4">
    <source>
        <dbReference type="ARBA" id="ARBA00022989"/>
    </source>
</evidence>
<feature type="transmembrane region" description="Helical" evidence="7">
    <location>
        <begin position="145"/>
        <end position="168"/>
    </location>
</feature>
<dbReference type="EMBL" id="ML994654">
    <property type="protein sequence ID" value="KAF2181034.1"/>
    <property type="molecule type" value="Genomic_DNA"/>
</dbReference>
<dbReference type="Proteomes" id="UP000800200">
    <property type="component" value="Unassembled WGS sequence"/>
</dbReference>
<evidence type="ECO:0000256" key="7">
    <source>
        <dbReference type="SAM" id="Phobius"/>
    </source>
</evidence>
<dbReference type="PANTHER" id="PTHR19139:SF199">
    <property type="entry name" value="MIP17260P"/>
    <property type="match status" value="1"/>
</dbReference>
<dbReference type="GO" id="GO:0015250">
    <property type="term" value="F:water channel activity"/>
    <property type="evidence" value="ECO:0007669"/>
    <property type="project" value="TreeGrafter"/>
</dbReference>
<dbReference type="GO" id="GO:0005886">
    <property type="term" value="C:plasma membrane"/>
    <property type="evidence" value="ECO:0007669"/>
    <property type="project" value="TreeGrafter"/>
</dbReference>
<name>A0A6A6DNB4_9PEZI</name>
<comment type="similarity">
    <text evidence="2 6">Belongs to the MIP/aquaporin (TC 1.A.8) family.</text>
</comment>
<evidence type="ECO:0000256" key="6">
    <source>
        <dbReference type="RuleBase" id="RU000477"/>
    </source>
</evidence>
<dbReference type="InterPro" id="IPR034294">
    <property type="entry name" value="Aquaporin_transptr"/>
</dbReference>
<keyword evidence="5 7" id="KW-0472">Membrane</keyword>
<dbReference type="InterPro" id="IPR023271">
    <property type="entry name" value="Aquaporin-like"/>
</dbReference>
<dbReference type="InterPro" id="IPR000425">
    <property type="entry name" value="MIP"/>
</dbReference>
<evidence type="ECO:0000256" key="5">
    <source>
        <dbReference type="ARBA" id="ARBA00023136"/>
    </source>
</evidence>
<dbReference type="Pfam" id="PF00230">
    <property type="entry name" value="MIP"/>
    <property type="match status" value="1"/>
</dbReference>
<evidence type="ECO:0000256" key="3">
    <source>
        <dbReference type="ARBA" id="ARBA00022692"/>
    </source>
</evidence>
<evidence type="ECO:0000256" key="2">
    <source>
        <dbReference type="ARBA" id="ARBA00006175"/>
    </source>
</evidence>
<keyword evidence="6" id="KW-0813">Transport</keyword>
<reference evidence="8" key="1">
    <citation type="journal article" date="2020" name="Stud. Mycol.">
        <title>101 Dothideomycetes genomes: a test case for predicting lifestyles and emergence of pathogens.</title>
        <authorList>
            <person name="Haridas S."/>
            <person name="Albert R."/>
            <person name="Binder M."/>
            <person name="Bloem J."/>
            <person name="Labutti K."/>
            <person name="Salamov A."/>
            <person name="Andreopoulos B."/>
            <person name="Baker S."/>
            <person name="Barry K."/>
            <person name="Bills G."/>
            <person name="Bluhm B."/>
            <person name="Cannon C."/>
            <person name="Castanera R."/>
            <person name="Culley D."/>
            <person name="Daum C."/>
            <person name="Ezra D."/>
            <person name="Gonzalez J."/>
            <person name="Henrissat B."/>
            <person name="Kuo A."/>
            <person name="Liang C."/>
            <person name="Lipzen A."/>
            <person name="Lutzoni F."/>
            <person name="Magnuson J."/>
            <person name="Mondo S."/>
            <person name="Nolan M."/>
            <person name="Ohm R."/>
            <person name="Pangilinan J."/>
            <person name="Park H.-J."/>
            <person name="Ramirez L."/>
            <person name="Alfaro M."/>
            <person name="Sun H."/>
            <person name="Tritt A."/>
            <person name="Yoshinaga Y."/>
            <person name="Zwiers L.-H."/>
            <person name="Turgeon B."/>
            <person name="Goodwin S."/>
            <person name="Spatafora J."/>
            <person name="Crous P."/>
            <person name="Grigoriev I."/>
        </authorList>
    </citation>
    <scope>NUCLEOTIDE SEQUENCE</scope>
    <source>
        <strain evidence="8">CBS 207.26</strain>
    </source>
</reference>
<organism evidence="8 9">
    <name type="scientific">Zopfia rhizophila CBS 207.26</name>
    <dbReference type="NCBI Taxonomy" id="1314779"/>
    <lineage>
        <taxon>Eukaryota</taxon>
        <taxon>Fungi</taxon>
        <taxon>Dikarya</taxon>
        <taxon>Ascomycota</taxon>
        <taxon>Pezizomycotina</taxon>
        <taxon>Dothideomycetes</taxon>
        <taxon>Dothideomycetes incertae sedis</taxon>
        <taxon>Zopfiaceae</taxon>
        <taxon>Zopfia</taxon>
    </lineage>
</organism>
<dbReference type="PRINTS" id="PR00783">
    <property type="entry name" value="MINTRINSICP"/>
</dbReference>
<dbReference type="Gene3D" id="1.20.1080.10">
    <property type="entry name" value="Glycerol uptake facilitator protein"/>
    <property type="match status" value="1"/>
</dbReference>
<keyword evidence="9" id="KW-1185">Reference proteome</keyword>
<accession>A0A6A6DNB4</accession>
<comment type="subcellular location">
    <subcellularLocation>
        <location evidence="1">Membrane</location>
        <topology evidence="1">Multi-pass membrane protein</topology>
    </subcellularLocation>
</comment>
<protein>
    <submittedName>
        <fullName evidence="8">Aquaporin-like protein</fullName>
    </submittedName>
</protein>
<feature type="transmembrane region" description="Helical" evidence="7">
    <location>
        <begin position="86"/>
        <end position="107"/>
    </location>
</feature>
<gene>
    <name evidence="8" type="ORF">K469DRAFT_740856</name>
</gene>
<evidence type="ECO:0000313" key="8">
    <source>
        <dbReference type="EMBL" id="KAF2181034.1"/>
    </source>
</evidence>
<dbReference type="OrthoDB" id="3222at2759"/>
<evidence type="ECO:0000256" key="1">
    <source>
        <dbReference type="ARBA" id="ARBA00004141"/>
    </source>
</evidence>
<feature type="transmembrane region" description="Helical" evidence="7">
    <location>
        <begin position="180"/>
        <end position="200"/>
    </location>
</feature>
<sequence length="225" mass="24222">MAPLLELLHAWSHPRNEITAFLGEFFESFMFLFMASTGTQIAVASTLSTTRCPNMKPPPKVSKLLESYTDTTWVTLDFGLVKAVSLLHALHISIVQVLASMCAAGVVSAIQPDISKAQGLFPAMFLTAQFVLTICMLAVEKHKAAYIAPVGIGLALFVTEMAGAHFTGGTLNPARSFGPCIYWVGPCLGACVAAGVYRLVKWLGYESTNPGQDDDGVEKWATQYA</sequence>
<evidence type="ECO:0000313" key="9">
    <source>
        <dbReference type="Proteomes" id="UP000800200"/>
    </source>
</evidence>
<keyword evidence="3 6" id="KW-0812">Transmembrane</keyword>
<dbReference type="PANTHER" id="PTHR19139">
    <property type="entry name" value="AQUAPORIN TRANSPORTER"/>
    <property type="match status" value="1"/>
</dbReference>
<dbReference type="SUPFAM" id="SSF81338">
    <property type="entry name" value="Aquaporin-like"/>
    <property type="match status" value="1"/>
</dbReference>
<feature type="transmembrane region" description="Helical" evidence="7">
    <location>
        <begin position="119"/>
        <end position="139"/>
    </location>
</feature>
<dbReference type="AlphaFoldDB" id="A0A6A6DNB4"/>
<proteinExistence type="inferred from homology"/>
<keyword evidence="4 7" id="KW-1133">Transmembrane helix</keyword>